<keyword evidence="3" id="KW-0560">Oxidoreductase</keyword>
<dbReference type="RefSeq" id="WP_190951201.1">
    <property type="nucleotide sequence ID" value="NZ_JACJTC010000017.1"/>
</dbReference>
<dbReference type="CDD" id="cd03467">
    <property type="entry name" value="Rieske"/>
    <property type="match status" value="1"/>
</dbReference>
<name>A0ABR8HG37_NOSPU</name>
<keyword evidence="1" id="KW-0001">2Fe-2S</keyword>
<proteinExistence type="predicted"/>
<dbReference type="SUPFAM" id="SSF50022">
    <property type="entry name" value="ISP domain"/>
    <property type="match status" value="1"/>
</dbReference>
<keyword evidence="5" id="KW-0411">Iron-sulfur</keyword>
<evidence type="ECO:0000256" key="6">
    <source>
        <dbReference type="ARBA" id="ARBA00049958"/>
    </source>
</evidence>
<evidence type="ECO:0000313" key="8">
    <source>
        <dbReference type="EMBL" id="MBD2614140.1"/>
    </source>
</evidence>
<dbReference type="SUPFAM" id="SSF117916">
    <property type="entry name" value="Fe-S cluster assembly (FSCA) domain-like"/>
    <property type="match status" value="1"/>
</dbReference>
<sequence length="283" mass="31185">MSNLEELVQEINRFEAIISEWDESQRCVAVGLKRAIEALHKVALTNLIKSLKEESMPALRHAACDEVVYAVLLYHELVKPPKASLEQRIQAALEEVRPGLKSHNGDIELVAIKPPDTVEVKLIGTCSSCPASTLTLSQGVEQAIKNHCPEITNVIAVNQNSSINTKVSSFISPFSSQLTSSWVKVATIEQVPELGVLAVQLTGTSLILYRQGVTFKCYRNACTHLGNPLEDGKVENGIITCPFHGFEYNLETGKCLTVPDISLQSYPVKIKGDNIFVRLQKFE</sequence>
<comment type="function">
    <text evidence="6">May be involved in the formation or repair of [Fe-S] clusters present in iron-sulfur proteins.</text>
</comment>
<comment type="caution">
    <text evidence="8">The sequence shown here is derived from an EMBL/GenBank/DDBJ whole genome shotgun (WGS) entry which is preliminary data.</text>
</comment>
<keyword evidence="9" id="KW-1185">Reference proteome</keyword>
<dbReference type="InterPro" id="IPR001075">
    <property type="entry name" value="NIF_FeS_clus_asmbl_NifU_C"/>
</dbReference>
<evidence type="ECO:0000256" key="1">
    <source>
        <dbReference type="ARBA" id="ARBA00022714"/>
    </source>
</evidence>
<organism evidence="8 9">
    <name type="scientific">Nostoc punctiforme FACHB-252</name>
    <dbReference type="NCBI Taxonomy" id="1357509"/>
    <lineage>
        <taxon>Bacteria</taxon>
        <taxon>Bacillati</taxon>
        <taxon>Cyanobacteriota</taxon>
        <taxon>Cyanophyceae</taxon>
        <taxon>Nostocales</taxon>
        <taxon>Nostocaceae</taxon>
        <taxon>Nostoc</taxon>
    </lineage>
</organism>
<accession>A0ABR8HG37</accession>
<evidence type="ECO:0000256" key="5">
    <source>
        <dbReference type="ARBA" id="ARBA00023014"/>
    </source>
</evidence>
<keyword evidence="2" id="KW-0479">Metal-binding</keyword>
<dbReference type="PANTHER" id="PTHR21266">
    <property type="entry name" value="IRON-SULFUR DOMAIN CONTAINING PROTEIN"/>
    <property type="match status" value="1"/>
</dbReference>
<protein>
    <submittedName>
        <fullName evidence="8">NifU family protein</fullName>
    </submittedName>
</protein>
<dbReference type="InterPro" id="IPR050584">
    <property type="entry name" value="Cholesterol_7-desaturase"/>
</dbReference>
<dbReference type="PANTHER" id="PTHR21266:SF60">
    <property type="entry name" value="3-KETOSTEROID-9-ALPHA-MONOOXYGENASE, OXYGENASE COMPONENT"/>
    <property type="match status" value="1"/>
</dbReference>
<dbReference type="InterPro" id="IPR034904">
    <property type="entry name" value="FSCA_dom_sf"/>
</dbReference>
<dbReference type="Pfam" id="PF00355">
    <property type="entry name" value="Rieske"/>
    <property type="match status" value="1"/>
</dbReference>
<feature type="domain" description="Rieske" evidence="7">
    <location>
        <begin position="182"/>
        <end position="277"/>
    </location>
</feature>
<dbReference type="EMBL" id="JACJTC010000017">
    <property type="protein sequence ID" value="MBD2614140.1"/>
    <property type="molecule type" value="Genomic_DNA"/>
</dbReference>
<dbReference type="Gene3D" id="3.30.300.130">
    <property type="entry name" value="Fe-S cluster assembly (FSCA)"/>
    <property type="match status" value="1"/>
</dbReference>
<evidence type="ECO:0000256" key="2">
    <source>
        <dbReference type="ARBA" id="ARBA00022723"/>
    </source>
</evidence>
<dbReference type="InterPro" id="IPR017941">
    <property type="entry name" value="Rieske_2Fe-2S"/>
</dbReference>
<evidence type="ECO:0000256" key="4">
    <source>
        <dbReference type="ARBA" id="ARBA00023004"/>
    </source>
</evidence>
<dbReference type="Proteomes" id="UP000606396">
    <property type="component" value="Unassembled WGS sequence"/>
</dbReference>
<evidence type="ECO:0000259" key="7">
    <source>
        <dbReference type="PROSITE" id="PS51296"/>
    </source>
</evidence>
<evidence type="ECO:0000256" key="3">
    <source>
        <dbReference type="ARBA" id="ARBA00023002"/>
    </source>
</evidence>
<dbReference type="Pfam" id="PF01106">
    <property type="entry name" value="NifU"/>
    <property type="match status" value="1"/>
</dbReference>
<evidence type="ECO:0000313" key="9">
    <source>
        <dbReference type="Proteomes" id="UP000606396"/>
    </source>
</evidence>
<dbReference type="InterPro" id="IPR036922">
    <property type="entry name" value="Rieske_2Fe-2S_sf"/>
</dbReference>
<reference evidence="8 9" key="1">
    <citation type="journal article" date="2020" name="ISME J.">
        <title>Comparative genomics reveals insights into cyanobacterial evolution and habitat adaptation.</title>
        <authorList>
            <person name="Chen M.Y."/>
            <person name="Teng W.K."/>
            <person name="Zhao L."/>
            <person name="Hu C.X."/>
            <person name="Zhou Y.K."/>
            <person name="Han B.P."/>
            <person name="Song L.R."/>
            <person name="Shu W.S."/>
        </authorList>
    </citation>
    <scope>NUCLEOTIDE SEQUENCE [LARGE SCALE GENOMIC DNA]</scope>
    <source>
        <strain evidence="8 9">FACHB-252</strain>
    </source>
</reference>
<dbReference type="Gene3D" id="2.102.10.10">
    <property type="entry name" value="Rieske [2Fe-2S] iron-sulphur domain"/>
    <property type="match status" value="1"/>
</dbReference>
<gene>
    <name evidence="8" type="ORF">H6G94_23170</name>
</gene>
<dbReference type="PROSITE" id="PS51296">
    <property type="entry name" value="RIESKE"/>
    <property type="match status" value="1"/>
</dbReference>
<keyword evidence="4" id="KW-0408">Iron</keyword>